<dbReference type="PANTHER" id="PTHR42767:SF1">
    <property type="entry name" value="ENDO-BETA-1,6-GALACTANASE-LIKE DOMAIN-CONTAINING PROTEIN"/>
    <property type="match status" value="1"/>
</dbReference>
<dbReference type="Gene3D" id="1.10.1330.10">
    <property type="entry name" value="Dockerin domain"/>
    <property type="match status" value="1"/>
</dbReference>
<dbReference type="InterPro" id="IPR017853">
    <property type="entry name" value="GH"/>
</dbReference>
<dbReference type="SUPFAM" id="SSF51445">
    <property type="entry name" value="(Trans)glycosidases"/>
    <property type="match status" value="1"/>
</dbReference>
<dbReference type="InterPro" id="IPR036439">
    <property type="entry name" value="Dockerin_dom_sf"/>
</dbReference>
<dbReference type="Pfam" id="PF00963">
    <property type="entry name" value="Cohesin"/>
    <property type="match status" value="1"/>
</dbReference>
<comment type="caution">
    <text evidence="6">The sequence shown here is derived from an EMBL/GenBank/DDBJ whole genome shotgun (WGS) entry which is preliminary data.</text>
</comment>
<dbReference type="InterPro" id="IPR008965">
    <property type="entry name" value="CBM2/CBM3_carb-bd_dom_sf"/>
</dbReference>
<evidence type="ECO:0000313" key="7">
    <source>
        <dbReference type="Proteomes" id="UP000570361"/>
    </source>
</evidence>
<dbReference type="Gene3D" id="2.60.40.680">
    <property type="match status" value="1"/>
</dbReference>
<dbReference type="SUPFAM" id="SSF49384">
    <property type="entry name" value="Carbohydrate-binding domain"/>
    <property type="match status" value="1"/>
</dbReference>
<dbReference type="InterPro" id="IPR002105">
    <property type="entry name" value="Dockerin_1_rpt"/>
</dbReference>
<dbReference type="InterPro" id="IPR016134">
    <property type="entry name" value="Dockerin_dom"/>
</dbReference>
<dbReference type="InterPro" id="IPR018247">
    <property type="entry name" value="EF_Hand_1_Ca_BS"/>
</dbReference>
<evidence type="ECO:0000259" key="3">
    <source>
        <dbReference type="PROSITE" id="PS50222"/>
    </source>
</evidence>
<evidence type="ECO:0000313" key="6">
    <source>
        <dbReference type="EMBL" id="MBB3112510.1"/>
    </source>
</evidence>
<feature type="domain" description="EF-hand" evidence="3">
    <location>
        <begin position="1485"/>
        <end position="1507"/>
    </location>
</feature>
<dbReference type="InterPro" id="IPR002048">
    <property type="entry name" value="EF_hand_dom"/>
</dbReference>
<dbReference type="GO" id="GO:0000272">
    <property type="term" value="P:polysaccharide catabolic process"/>
    <property type="evidence" value="ECO:0007669"/>
    <property type="project" value="InterPro"/>
</dbReference>
<feature type="domain" description="Fibronectin type-III" evidence="4">
    <location>
        <begin position="979"/>
        <end position="1065"/>
    </location>
</feature>
<name>A0A7W5FPM1_9BACL</name>
<dbReference type="PROSITE" id="PS00018">
    <property type="entry name" value="EF_HAND_1"/>
    <property type="match status" value="1"/>
</dbReference>
<dbReference type="InterPro" id="IPR036116">
    <property type="entry name" value="FN3_sf"/>
</dbReference>
<gene>
    <name evidence="6" type="ORF">FHS18_004611</name>
</gene>
<reference evidence="6 7" key="1">
    <citation type="submission" date="2020-08" db="EMBL/GenBank/DDBJ databases">
        <title>Genomic Encyclopedia of Type Strains, Phase III (KMG-III): the genomes of soil and plant-associated and newly described type strains.</title>
        <authorList>
            <person name="Whitman W."/>
        </authorList>
    </citation>
    <scope>NUCLEOTIDE SEQUENCE [LARGE SCALE GENOMIC DNA]</scope>
    <source>
        <strain evidence="6 7">CECT 5862</strain>
    </source>
</reference>
<dbReference type="GO" id="GO:0005509">
    <property type="term" value="F:calcium ion binding"/>
    <property type="evidence" value="ECO:0007669"/>
    <property type="project" value="InterPro"/>
</dbReference>
<evidence type="ECO:0000256" key="1">
    <source>
        <dbReference type="SAM" id="MobiDB-lite"/>
    </source>
</evidence>
<feature type="chain" id="PRO_5030691508" evidence="2">
    <location>
        <begin position="32"/>
        <end position="1513"/>
    </location>
</feature>
<organism evidence="6 7">
    <name type="scientific">Paenibacillus phyllosphaerae</name>
    <dbReference type="NCBI Taxonomy" id="274593"/>
    <lineage>
        <taxon>Bacteria</taxon>
        <taxon>Bacillati</taxon>
        <taxon>Bacillota</taxon>
        <taxon>Bacilli</taxon>
        <taxon>Bacillales</taxon>
        <taxon>Paenibacillaceae</taxon>
        <taxon>Paenibacillus</taxon>
    </lineage>
</organism>
<protein>
    <submittedName>
        <fullName evidence="6">O-glycosyl hydrolase</fullName>
    </submittedName>
</protein>
<dbReference type="Pfam" id="PF00041">
    <property type="entry name" value="fn3"/>
    <property type="match status" value="2"/>
</dbReference>
<feature type="domain" description="Fibronectin type-III" evidence="4">
    <location>
        <begin position="547"/>
        <end position="639"/>
    </location>
</feature>
<evidence type="ECO:0000259" key="5">
    <source>
        <dbReference type="PROSITE" id="PS51766"/>
    </source>
</evidence>
<dbReference type="InterPro" id="IPR039743">
    <property type="entry name" value="6GAL/EXGAL"/>
</dbReference>
<dbReference type="InterPro" id="IPR039514">
    <property type="entry name" value="6GAL-like"/>
</dbReference>
<dbReference type="InterPro" id="IPR002102">
    <property type="entry name" value="Cohesin_dom"/>
</dbReference>
<dbReference type="Gene3D" id="2.60.120.430">
    <property type="entry name" value="Galactose-binding lectin"/>
    <property type="match status" value="1"/>
</dbReference>
<dbReference type="EMBL" id="JACHXK010000012">
    <property type="protein sequence ID" value="MBB3112510.1"/>
    <property type="molecule type" value="Genomic_DNA"/>
</dbReference>
<feature type="region of interest" description="Disordered" evidence="1">
    <location>
        <begin position="1078"/>
        <end position="1099"/>
    </location>
</feature>
<dbReference type="CDD" id="cd00063">
    <property type="entry name" value="FN3"/>
    <property type="match status" value="3"/>
</dbReference>
<keyword evidence="7" id="KW-1185">Reference proteome</keyword>
<dbReference type="SUPFAM" id="SSF49785">
    <property type="entry name" value="Galactose-binding domain-like"/>
    <property type="match status" value="1"/>
</dbReference>
<dbReference type="Proteomes" id="UP000570361">
    <property type="component" value="Unassembled WGS sequence"/>
</dbReference>
<evidence type="ECO:0000259" key="4">
    <source>
        <dbReference type="PROSITE" id="PS50853"/>
    </source>
</evidence>
<keyword evidence="6" id="KW-0378">Hydrolase</keyword>
<dbReference type="Pfam" id="PF00404">
    <property type="entry name" value="Dockerin_1"/>
    <property type="match status" value="1"/>
</dbReference>
<dbReference type="RefSeq" id="WP_183602625.1">
    <property type="nucleotide sequence ID" value="NZ_JACHXK010000012.1"/>
</dbReference>
<dbReference type="GO" id="GO:0004553">
    <property type="term" value="F:hydrolase activity, hydrolyzing O-glycosyl compounds"/>
    <property type="evidence" value="ECO:0007669"/>
    <property type="project" value="InterPro"/>
</dbReference>
<dbReference type="Gene3D" id="2.60.120.560">
    <property type="entry name" value="Exo-inulinase, domain 1"/>
    <property type="match status" value="1"/>
</dbReference>
<dbReference type="Gene3D" id="3.20.20.80">
    <property type="entry name" value="Glycosidases"/>
    <property type="match status" value="1"/>
</dbReference>
<proteinExistence type="predicted"/>
<accession>A0A7W5FPM1</accession>
<sequence>MKRKQLKKGTAAILAGVCGLSMYGGPGIAHADVTAAEEPDALVTIDASQKFQVIDNFGASDAWSMEQLGKHWTEANKERVADLLFSRDKGIGLSAWRFNIGAGSTETDQTIITNPWRRAEAFKQTEGGAYDWSKQSGQQWFLQAAKDRGVDTLIAFVNSPPVWMTKNGHGQPDASVGSTNLKAGYEDEFAAFLIDVLAHFKEQGLEFDYISPINEPTWDWNKAGQEGNRYNNDDIRKVILELYRQLQEKGITSQISAPDGVEITALLDDAVFKEFTGNDRYTGGANALGLGKYREYIKDLLSDPEMKEAVGSKIASHSYWSDYSNPGDDRLGELRELLADNLAAYGDDVKYWMSEYCILGSYGPGRDLGIDPALYIARTIHFDMTKANASAWQWWTAVSKEDYKDGLIYTDFNLPGDEQNILPSKMLWALGNYSKFIRPGAERVELTGLDEEARSGLLGSAYQDENEETVTAVFVNDGAEDKTIKVQLSGLENDQTVMALKPYITSAGEDLARGEDALVQADGTFEAVIPARSIVTLNGDIIDAAETPAAPELTQVTPLNKGLKVEFESAKGATQYEISYKGEHETEGKTVTVTSEGTALLEGLQNGKAYTITVRAGNANGYGPPSTVVTATPQLLAPAIVTASAADGAFTAAFAAESGVPAYRVRYGTEPGTYTGELQVNASEGSIQVDGLTNGTTYYGVVEAVDGNEVSPPSNAFSVKPDVAAPGKIIAIPGDRKAHLEFAPVEGALGYNVQFVNAAAKAAPIESLNREIDLKALANDVPVTVRVSTVGKGGAGTGYTEATVTPRAEEVRFEDYLDSGKLDAYQQDVSTWVMEDGLLKHVSGGDHQGELSVKDLNVIDGTITVVAQHANAAADWGVTFRSSAAGKGYWFGFENGAMVLRKDGANLTTPVPFSARLGELYKLEVKLSGKHIQALLDDKVIFDVNDSLYTSGRVGLHSWADAAFASFKVTRDAASFAAVPEIYEVKAGDRQIALQYSEVEGASSYAIQYAPVSGGESAPVEIPANPRSTIVTGLTNDTAYSFKVIAIRENGRAESTPTVGTPKGSPLLYYVDAGDATPSQVEEGEQLGSMQSSEEQPYGTDPITGMKWGYQADDGSTWAHTSPLDAYETIRQYDGTVNGKGLAYRFQVPNGAYKVTVGFFDPWHANDRVMDLTINGTEKLSDYVIGTKRESHAFEDIEVTDGELIVKAVKSGNSKPMISWIKVEKAEDVEVVRNTLTISGPESAQSGQSVDVTVGLQGANEDFLAQDLTVQYDADRLELIGSELAVLDDRYQLVGQEEEPGSVRLLLVKTGTGESAAGNDLLKLRFKVKEDSAAGIASISLTDASAANGEGVETPLTGASTGITISAIDKAALRALITEAQAKYDSTPTGSSVGQAPAAAKTALAAAISTASAVVGGTGSTQAQVEQAAVDLNAALEAFKAAIIKKQPGDVNEDDKVSIGDLALVAAAYGKTSADADWATVAKSDVNGDGKIDIEDLAALAKMILEQPSAVGV</sequence>
<dbReference type="SUPFAM" id="SSF49265">
    <property type="entry name" value="Fibronectin type III"/>
    <property type="match status" value="2"/>
</dbReference>
<dbReference type="InterPro" id="IPR013783">
    <property type="entry name" value="Ig-like_fold"/>
</dbReference>
<dbReference type="Gene3D" id="1.20.1270.90">
    <property type="entry name" value="AF1782-like"/>
    <property type="match status" value="1"/>
</dbReference>
<dbReference type="PROSITE" id="PS50853">
    <property type="entry name" value="FN3"/>
    <property type="match status" value="2"/>
</dbReference>
<dbReference type="CDD" id="cd08547">
    <property type="entry name" value="Type_II_cohesin"/>
    <property type="match status" value="1"/>
</dbReference>
<dbReference type="PROSITE" id="PS50222">
    <property type="entry name" value="EF_HAND_2"/>
    <property type="match status" value="1"/>
</dbReference>
<dbReference type="PROSITE" id="PS51766">
    <property type="entry name" value="DOCKERIN"/>
    <property type="match status" value="1"/>
</dbReference>
<dbReference type="SUPFAM" id="SSF63446">
    <property type="entry name" value="Type I dockerin domain"/>
    <property type="match status" value="1"/>
</dbReference>
<dbReference type="InterPro" id="IPR008979">
    <property type="entry name" value="Galactose-bd-like_sf"/>
</dbReference>
<feature type="domain" description="Dockerin" evidence="5">
    <location>
        <begin position="1444"/>
        <end position="1513"/>
    </location>
</feature>
<dbReference type="Gene3D" id="2.60.40.10">
    <property type="entry name" value="Immunoglobulins"/>
    <property type="match status" value="3"/>
</dbReference>
<dbReference type="Pfam" id="PF14587">
    <property type="entry name" value="Glyco_hydr_30_2"/>
    <property type="match status" value="1"/>
</dbReference>
<keyword evidence="2" id="KW-0732">Signal</keyword>
<dbReference type="CDD" id="cd14254">
    <property type="entry name" value="Dockerin_II"/>
    <property type="match status" value="1"/>
</dbReference>
<dbReference type="InterPro" id="IPR003961">
    <property type="entry name" value="FN3_dom"/>
</dbReference>
<evidence type="ECO:0000256" key="2">
    <source>
        <dbReference type="SAM" id="SignalP"/>
    </source>
</evidence>
<feature type="signal peptide" evidence="2">
    <location>
        <begin position="1"/>
        <end position="31"/>
    </location>
</feature>
<dbReference type="PANTHER" id="PTHR42767">
    <property type="entry name" value="ENDO-BETA-1,6-GALACTANASE"/>
    <property type="match status" value="1"/>
</dbReference>
<dbReference type="SMART" id="SM00060">
    <property type="entry name" value="FN3"/>
    <property type="match status" value="4"/>
</dbReference>
<dbReference type="GO" id="GO:0030246">
    <property type="term" value="F:carbohydrate binding"/>
    <property type="evidence" value="ECO:0007669"/>
    <property type="project" value="InterPro"/>
</dbReference>